<evidence type="ECO:0000256" key="1">
    <source>
        <dbReference type="SAM" id="Phobius"/>
    </source>
</evidence>
<dbReference type="AlphaFoldDB" id="C5FMD0"/>
<keyword evidence="1" id="KW-1133">Transmembrane helix</keyword>
<dbReference type="VEuPathDB" id="FungiDB:MCYG_03852"/>
<dbReference type="OMA" id="IPVHGMH"/>
<dbReference type="OrthoDB" id="10516343at2759"/>
<feature type="transmembrane region" description="Helical" evidence="1">
    <location>
        <begin position="91"/>
        <end position="113"/>
    </location>
</feature>
<evidence type="ECO:0000313" key="3">
    <source>
        <dbReference type="Proteomes" id="UP000002035"/>
    </source>
</evidence>
<proteinExistence type="predicted"/>
<dbReference type="HOGENOM" id="CLU_1981123_0_0_1"/>
<evidence type="ECO:0000313" key="2">
    <source>
        <dbReference type="EMBL" id="EEQ31033.1"/>
    </source>
</evidence>
<organism evidence="2 3">
    <name type="scientific">Arthroderma otae (strain ATCC MYA-4605 / CBS 113480)</name>
    <name type="common">Microsporum canis</name>
    <dbReference type="NCBI Taxonomy" id="554155"/>
    <lineage>
        <taxon>Eukaryota</taxon>
        <taxon>Fungi</taxon>
        <taxon>Dikarya</taxon>
        <taxon>Ascomycota</taxon>
        <taxon>Pezizomycotina</taxon>
        <taxon>Eurotiomycetes</taxon>
        <taxon>Eurotiomycetidae</taxon>
        <taxon>Onygenales</taxon>
        <taxon>Arthrodermataceae</taxon>
        <taxon>Microsporum</taxon>
    </lineage>
</organism>
<dbReference type="RefSeq" id="XP_002848346.1">
    <property type="nucleotide sequence ID" value="XM_002848300.1"/>
</dbReference>
<keyword evidence="3" id="KW-1185">Reference proteome</keyword>
<dbReference type="EMBL" id="DS995703">
    <property type="protein sequence ID" value="EEQ31033.1"/>
    <property type="molecule type" value="Genomic_DNA"/>
</dbReference>
<keyword evidence="1" id="KW-0472">Membrane</keyword>
<reference evidence="3" key="1">
    <citation type="journal article" date="2012" name="MBio">
        <title>Comparative genome analysis of Trichophyton rubrum and related dermatophytes reveals candidate genes involved in infection.</title>
        <authorList>
            <person name="Martinez D.A."/>
            <person name="Oliver B.G."/>
            <person name="Graeser Y."/>
            <person name="Goldberg J.M."/>
            <person name="Li W."/>
            <person name="Martinez-Rossi N.M."/>
            <person name="Monod M."/>
            <person name="Shelest E."/>
            <person name="Barton R.C."/>
            <person name="Birch E."/>
            <person name="Brakhage A.A."/>
            <person name="Chen Z."/>
            <person name="Gurr S.J."/>
            <person name="Heiman D."/>
            <person name="Heitman J."/>
            <person name="Kosti I."/>
            <person name="Rossi A."/>
            <person name="Saif S."/>
            <person name="Samalova M."/>
            <person name="Saunders C.W."/>
            <person name="Shea T."/>
            <person name="Summerbell R.C."/>
            <person name="Xu J."/>
            <person name="Young S."/>
            <person name="Zeng Q."/>
            <person name="Birren B.W."/>
            <person name="Cuomo C.A."/>
            <person name="White T.C."/>
        </authorList>
    </citation>
    <scope>NUCLEOTIDE SEQUENCE [LARGE SCALE GENOMIC DNA]</scope>
    <source>
        <strain evidence="3">ATCC MYA-4605 / CBS 113480</strain>
    </source>
</reference>
<dbReference type="GeneID" id="9229670"/>
<gene>
    <name evidence="2" type="ORF">MCYG_03852</name>
</gene>
<sequence>MGKIPPKCKKKSKAKARARLVEQLLSSRPPVMFFSSRLPPRPITHRVTTVTDTPTAQRPAGPIRRTLNRLGWMYYHYGIAIPVHGMHPIEIVTINGTVIVFFVVVCWVVIIYVPTQIHRLVTSFWRR</sequence>
<accession>C5FMD0</accession>
<evidence type="ECO:0008006" key="4">
    <source>
        <dbReference type="Google" id="ProtNLM"/>
    </source>
</evidence>
<keyword evidence="1" id="KW-0812">Transmembrane</keyword>
<protein>
    <recommendedName>
        <fullName evidence="4">Transmembrane protein</fullName>
    </recommendedName>
</protein>
<dbReference type="eggNOG" id="ENOG502RQX5">
    <property type="taxonomic scope" value="Eukaryota"/>
</dbReference>
<dbReference type="Proteomes" id="UP000002035">
    <property type="component" value="Unassembled WGS sequence"/>
</dbReference>
<name>C5FMD0_ARTOC</name>